<name>A0ABV8E4W0_9HYPH</name>
<dbReference type="Pfam" id="PF13503">
    <property type="entry name" value="DUF4123"/>
    <property type="match status" value="1"/>
</dbReference>
<gene>
    <name evidence="2" type="ORF">ACFOVS_00060</name>
</gene>
<sequence length="187" mass="20675">MQEIPSLDLLAPADAAHRMRRALGELTVPVFAVLDGGMHEDLPDLLKQQGIQAQSLFRQETATDVIRAGPWLVSLTDVLQQGTVERLDATHPCAVYWSCGHPQEEVRRHLRSINEILIPVEQPDGTFSQAFERVLFRHWDPNVLGAVLPLLTGEQLSRFLGPADAVIFNAPDYGGLKRARVTADLPA</sequence>
<feature type="domain" description="DUF4123" evidence="1">
    <location>
        <begin position="30"/>
        <end position="157"/>
    </location>
</feature>
<dbReference type="Proteomes" id="UP001595697">
    <property type="component" value="Unassembled WGS sequence"/>
</dbReference>
<dbReference type="EMBL" id="JBHSBD010000002">
    <property type="protein sequence ID" value="MFC3966547.1"/>
    <property type="molecule type" value="Genomic_DNA"/>
</dbReference>
<evidence type="ECO:0000259" key="1">
    <source>
        <dbReference type="Pfam" id="PF13503"/>
    </source>
</evidence>
<evidence type="ECO:0000313" key="3">
    <source>
        <dbReference type="Proteomes" id="UP001595697"/>
    </source>
</evidence>
<accession>A0ABV8E4W0</accession>
<keyword evidence="3" id="KW-1185">Reference proteome</keyword>
<dbReference type="RefSeq" id="WP_377307084.1">
    <property type="nucleotide sequence ID" value="NZ_JBHSBD010000002.1"/>
</dbReference>
<proteinExistence type="predicted"/>
<protein>
    <submittedName>
        <fullName evidence="2">DUF4123 domain-containing protein</fullName>
    </submittedName>
</protein>
<comment type="caution">
    <text evidence="2">The sequence shown here is derived from an EMBL/GenBank/DDBJ whole genome shotgun (WGS) entry which is preliminary data.</text>
</comment>
<feature type="non-terminal residue" evidence="2">
    <location>
        <position position="187"/>
    </location>
</feature>
<reference evidence="3" key="1">
    <citation type="journal article" date="2019" name="Int. J. Syst. Evol. Microbiol.">
        <title>The Global Catalogue of Microorganisms (GCM) 10K type strain sequencing project: providing services to taxonomists for standard genome sequencing and annotation.</title>
        <authorList>
            <consortium name="The Broad Institute Genomics Platform"/>
            <consortium name="The Broad Institute Genome Sequencing Center for Infectious Disease"/>
            <person name="Wu L."/>
            <person name="Ma J."/>
        </authorList>
    </citation>
    <scope>NUCLEOTIDE SEQUENCE [LARGE SCALE GENOMIC DNA]</scope>
    <source>
        <strain evidence="3">TBRC 5781</strain>
    </source>
</reference>
<dbReference type="InterPro" id="IPR025391">
    <property type="entry name" value="DUF4123"/>
</dbReference>
<organism evidence="2 3">
    <name type="scientific">Rhizobium lemnae</name>
    <dbReference type="NCBI Taxonomy" id="1214924"/>
    <lineage>
        <taxon>Bacteria</taxon>
        <taxon>Pseudomonadati</taxon>
        <taxon>Pseudomonadota</taxon>
        <taxon>Alphaproteobacteria</taxon>
        <taxon>Hyphomicrobiales</taxon>
        <taxon>Rhizobiaceae</taxon>
        <taxon>Rhizobium/Agrobacterium group</taxon>
        <taxon>Rhizobium</taxon>
    </lineage>
</organism>
<evidence type="ECO:0000313" key="2">
    <source>
        <dbReference type="EMBL" id="MFC3966547.1"/>
    </source>
</evidence>